<feature type="transmembrane region" description="Helical" evidence="8">
    <location>
        <begin position="409"/>
        <end position="436"/>
    </location>
</feature>
<sequence>MKQLKQAYSSIRRRYTPTGVFLSAAGTVVLMALASAALPGPLQTLTNHLSYSIISHFGWYYLLLVSAIVVLCLFFILTPMGRIRLGNPGSKPEYSRLSWLAMLFSAGMGIGLVFFGAAEPLSHFAVATPQAEPGSQEALADALRYTFFHWGIHAWAIYAIVALALAYFKFRKKEPSLLSMTLKPLFGRTMERFPGKLVDYVCIITTALGVATTLGFGAAQIGSGLEYLVQVPNTLQLQLGIIAAATILFLLSAVSGVDKGVRMLSNINIALAVFLVAAALFLGPTVQILNTLVDTLGSYLQNFVRMSFRTGAFNAVRQEWIEQWTIFYWAWWLSWSPFVGMFIARISKGRTIREFLTCVLLIPTLFSFLWFSVFGILASETYAAYPLIAQMPSEQVLFGILQTYPASTALSVITVLLLFIFFITSADSATFVLSILSEKGSLMPHDSVKIVWGLLVSLIAGLLLTIGGLAALQNAMIIAAFPFSFIVILMMIALYIELSHEQREMGLYIKPETYPPKNAPFRSYEENS</sequence>
<dbReference type="GO" id="GO:0022857">
    <property type="term" value="F:transmembrane transporter activity"/>
    <property type="evidence" value="ECO:0007669"/>
    <property type="project" value="InterPro"/>
</dbReference>
<feature type="transmembrane region" description="Helical" evidence="8">
    <location>
        <begin position="326"/>
        <end position="343"/>
    </location>
</feature>
<dbReference type="AlphaFoldDB" id="A0A346AYN5"/>
<feature type="transmembrane region" description="Helical" evidence="8">
    <location>
        <begin position="197"/>
        <end position="219"/>
    </location>
</feature>
<feature type="transmembrane region" description="Helical" evidence="8">
    <location>
        <begin position="269"/>
        <end position="289"/>
    </location>
</feature>
<keyword evidence="10" id="KW-1185">Reference proteome</keyword>
<feature type="transmembrane region" description="Helical" evidence="8">
    <location>
        <begin position="448"/>
        <end position="470"/>
    </location>
</feature>
<dbReference type="Proteomes" id="UP000254337">
    <property type="component" value="Chromosome"/>
</dbReference>
<feature type="transmembrane region" description="Helical" evidence="8">
    <location>
        <begin position="476"/>
        <end position="496"/>
    </location>
</feature>
<evidence type="ECO:0000256" key="6">
    <source>
        <dbReference type="ARBA" id="ARBA00022989"/>
    </source>
</evidence>
<feature type="transmembrane region" description="Helical" evidence="8">
    <location>
        <begin position="97"/>
        <end position="118"/>
    </location>
</feature>
<keyword evidence="3" id="KW-0813">Transport</keyword>
<dbReference type="Pfam" id="PF02028">
    <property type="entry name" value="BCCT"/>
    <property type="match status" value="1"/>
</dbReference>
<dbReference type="KEGG" id="meg:DKB62_05030"/>
<protein>
    <submittedName>
        <fullName evidence="9">BCCT family transporter</fullName>
    </submittedName>
</protein>
<feature type="transmembrane region" description="Helical" evidence="8">
    <location>
        <begin position="355"/>
        <end position="377"/>
    </location>
</feature>
<keyword evidence="6 8" id="KW-1133">Transmembrane helix</keyword>
<dbReference type="EMBL" id="CP029462">
    <property type="protein sequence ID" value="AXL20978.1"/>
    <property type="molecule type" value="Genomic_DNA"/>
</dbReference>
<dbReference type="PANTHER" id="PTHR30047:SF7">
    <property type="entry name" value="HIGH-AFFINITY CHOLINE TRANSPORT PROTEIN"/>
    <property type="match status" value="1"/>
</dbReference>
<accession>A0A346AYN5</accession>
<dbReference type="PANTHER" id="PTHR30047">
    <property type="entry name" value="HIGH-AFFINITY CHOLINE TRANSPORT PROTEIN-RELATED"/>
    <property type="match status" value="1"/>
</dbReference>
<feature type="transmembrane region" description="Helical" evidence="8">
    <location>
        <begin position="20"/>
        <end position="38"/>
    </location>
</feature>
<evidence type="ECO:0000256" key="1">
    <source>
        <dbReference type="ARBA" id="ARBA00004651"/>
    </source>
</evidence>
<name>A0A346AYN5_9FIRM</name>
<evidence type="ECO:0000256" key="2">
    <source>
        <dbReference type="ARBA" id="ARBA00005658"/>
    </source>
</evidence>
<comment type="subcellular location">
    <subcellularLocation>
        <location evidence="1">Cell membrane</location>
        <topology evidence="1">Multi-pass membrane protein</topology>
    </subcellularLocation>
</comment>
<keyword evidence="4" id="KW-1003">Cell membrane</keyword>
<evidence type="ECO:0000256" key="4">
    <source>
        <dbReference type="ARBA" id="ARBA00022475"/>
    </source>
</evidence>
<evidence type="ECO:0000256" key="3">
    <source>
        <dbReference type="ARBA" id="ARBA00022448"/>
    </source>
</evidence>
<reference evidence="9 10" key="1">
    <citation type="submission" date="2018-05" db="EMBL/GenBank/DDBJ databases">
        <title>Complete genome sequence of Megasphaera sp. AJH120T, isolated from the ceca of a chicken.</title>
        <authorList>
            <person name="Maki J."/>
            <person name="Looft T."/>
        </authorList>
    </citation>
    <scope>NUCLEOTIDE SEQUENCE [LARGE SCALE GENOMIC DNA]</scope>
    <source>
        <strain evidence="9 10">AJH120</strain>
    </source>
</reference>
<keyword evidence="7 8" id="KW-0472">Membrane</keyword>
<evidence type="ECO:0000313" key="9">
    <source>
        <dbReference type="EMBL" id="AXL20978.1"/>
    </source>
</evidence>
<dbReference type="GO" id="GO:0005886">
    <property type="term" value="C:plasma membrane"/>
    <property type="evidence" value="ECO:0007669"/>
    <property type="project" value="UniProtKB-SubCell"/>
</dbReference>
<proteinExistence type="inferred from homology"/>
<dbReference type="OrthoDB" id="9775735at2"/>
<dbReference type="InterPro" id="IPR000060">
    <property type="entry name" value="BCCT_transptr"/>
</dbReference>
<feature type="transmembrane region" description="Helical" evidence="8">
    <location>
        <begin position="147"/>
        <end position="168"/>
    </location>
</feature>
<comment type="similarity">
    <text evidence="2">Belongs to the BCCT transporter (TC 2.A.15) family.</text>
</comment>
<evidence type="ECO:0000256" key="5">
    <source>
        <dbReference type="ARBA" id="ARBA00022692"/>
    </source>
</evidence>
<dbReference type="RefSeq" id="WP_107196470.1">
    <property type="nucleotide sequence ID" value="NZ_CP029462.1"/>
</dbReference>
<dbReference type="NCBIfam" id="TIGR00842">
    <property type="entry name" value="bcct"/>
    <property type="match status" value="1"/>
</dbReference>
<feature type="transmembrane region" description="Helical" evidence="8">
    <location>
        <begin position="239"/>
        <end position="257"/>
    </location>
</feature>
<gene>
    <name evidence="9" type="ORF">DKB62_05030</name>
</gene>
<feature type="transmembrane region" description="Helical" evidence="8">
    <location>
        <begin position="58"/>
        <end position="77"/>
    </location>
</feature>
<evidence type="ECO:0000256" key="7">
    <source>
        <dbReference type="ARBA" id="ARBA00023136"/>
    </source>
</evidence>
<keyword evidence="5 8" id="KW-0812">Transmembrane</keyword>
<evidence type="ECO:0000256" key="8">
    <source>
        <dbReference type="SAM" id="Phobius"/>
    </source>
</evidence>
<evidence type="ECO:0000313" key="10">
    <source>
        <dbReference type="Proteomes" id="UP000254337"/>
    </source>
</evidence>
<organism evidence="9 10">
    <name type="scientific">Megasphaera stantonii</name>
    <dbReference type="NCBI Taxonomy" id="2144175"/>
    <lineage>
        <taxon>Bacteria</taxon>
        <taxon>Bacillati</taxon>
        <taxon>Bacillota</taxon>
        <taxon>Negativicutes</taxon>
        <taxon>Veillonellales</taxon>
        <taxon>Veillonellaceae</taxon>
        <taxon>Megasphaera</taxon>
    </lineage>
</organism>